<dbReference type="EMBL" id="KV744820">
    <property type="protein sequence ID" value="OCK85363.1"/>
    <property type="molecule type" value="Genomic_DNA"/>
</dbReference>
<evidence type="ECO:0000256" key="1">
    <source>
        <dbReference type="SAM" id="MobiDB-lite"/>
    </source>
</evidence>
<dbReference type="AlphaFoldDB" id="A0A8E2EKV8"/>
<gene>
    <name evidence="2" type="ORF">K432DRAFT_400335</name>
</gene>
<protein>
    <submittedName>
        <fullName evidence="2">Uncharacterized protein</fullName>
    </submittedName>
</protein>
<sequence length="85" mass="9704">MFRDADAEVIERFPRLREEVALQAEEHKPEPTTPNPEKPIEPNRLYRFMPPPSTAADRNIGFIGAQVINSLIQRRLHSESACPIP</sequence>
<dbReference type="Proteomes" id="UP000250266">
    <property type="component" value="Unassembled WGS sequence"/>
</dbReference>
<accession>A0A8E2EKV8</accession>
<proteinExistence type="predicted"/>
<feature type="region of interest" description="Disordered" evidence="1">
    <location>
        <begin position="21"/>
        <end position="51"/>
    </location>
</feature>
<feature type="compositionally biased region" description="Basic and acidic residues" evidence="1">
    <location>
        <begin position="21"/>
        <end position="30"/>
    </location>
</feature>
<evidence type="ECO:0000313" key="2">
    <source>
        <dbReference type="EMBL" id="OCK85363.1"/>
    </source>
</evidence>
<name>A0A8E2EKV8_9PEZI</name>
<organism evidence="2 3">
    <name type="scientific">Lepidopterella palustris CBS 459.81</name>
    <dbReference type="NCBI Taxonomy" id="1314670"/>
    <lineage>
        <taxon>Eukaryota</taxon>
        <taxon>Fungi</taxon>
        <taxon>Dikarya</taxon>
        <taxon>Ascomycota</taxon>
        <taxon>Pezizomycotina</taxon>
        <taxon>Dothideomycetes</taxon>
        <taxon>Pleosporomycetidae</taxon>
        <taxon>Mytilinidiales</taxon>
        <taxon>Argynnaceae</taxon>
        <taxon>Lepidopterella</taxon>
    </lineage>
</organism>
<evidence type="ECO:0000313" key="3">
    <source>
        <dbReference type="Proteomes" id="UP000250266"/>
    </source>
</evidence>
<keyword evidence="3" id="KW-1185">Reference proteome</keyword>
<reference evidence="2 3" key="1">
    <citation type="journal article" date="2016" name="Nat. Commun.">
        <title>Ectomycorrhizal ecology is imprinted in the genome of the dominant symbiotic fungus Cenococcum geophilum.</title>
        <authorList>
            <consortium name="DOE Joint Genome Institute"/>
            <person name="Peter M."/>
            <person name="Kohler A."/>
            <person name="Ohm R.A."/>
            <person name="Kuo A."/>
            <person name="Krutzmann J."/>
            <person name="Morin E."/>
            <person name="Arend M."/>
            <person name="Barry K.W."/>
            <person name="Binder M."/>
            <person name="Choi C."/>
            <person name="Clum A."/>
            <person name="Copeland A."/>
            <person name="Grisel N."/>
            <person name="Haridas S."/>
            <person name="Kipfer T."/>
            <person name="LaButti K."/>
            <person name="Lindquist E."/>
            <person name="Lipzen A."/>
            <person name="Maire R."/>
            <person name="Meier B."/>
            <person name="Mihaltcheva S."/>
            <person name="Molinier V."/>
            <person name="Murat C."/>
            <person name="Poggeler S."/>
            <person name="Quandt C.A."/>
            <person name="Sperisen C."/>
            <person name="Tritt A."/>
            <person name="Tisserant E."/>
            <person name="Crous P.W."/>
            <person name="Henrissat B."/>
            <person name="Nehls U."/>
            <person name="Egli S."/>
            <person name="Spatafora J.W."/>
            <person name="Grigoriev I.V."/>
            <person name="Martin F.M."/>
        </authorList>
    </citation>
    <scope>NUCLEOTIDE SEQUENCE [LARGE SCALE GENOMIC DNA]</scope>
    <source>
        <strain evidence="2 3">CBS 459.81</strain>
    </source>
</reference>